<dbReference type="eggNOG" id="COG3411">
    <property type="taxonomic scope" value="Bacteria"/>
</dbReference>
<reference evidence="2 3" key="1">
    <citation type="submission" date="2011-09" db="EMBL/GenBank/DDBJ databases">
        <title>The permanent draft genome of Caldithrix abyssi DSM 13497.</title>
        <authorList>
            <consortium name="US DOE Joint Genome Institute (JGI-PGF)"/>
            <person name="Lucas S."/>
            <person name="Han J."/>
            <person name="Lapidus A."/>
            <person name="Bruce D."/>
            <person name="Goodwin L."/>
            <person name="Pitluck S."/>
            <person name="Peters L."/>
            <person name="Kyrpides N."/>
            <person name="Mavromatis K."/>
            <person name="Ivanova N."/>
            <person name="Mikhailova N."/>
            <person name="Chertkov O."/>
            <person name="Detter J.C."/>
            <person name="Tapia R."/>
            <person name="Han C."/>
            <person name="Land M."/>
            <person name="Hauser L."/>
            <person name="Markowitz V."/>
            <person name="Cheng J.-F."/>
            <person name="Hugenholtz P."/>
            <person name="Woyke T."/>
            <person name="Wu D."/>
            <person name="Spring S."/>
            <person name="Brambilla E."/>
            <person name="Klenk H.-P."/>
            <person name="Eisen J.A."/>
        </authorList>
    </citation>
    <scope>NUCLEOTIDE SEQUENCE [LARGE SCALE GENOMIC DNA]</scope>
    <source>
        <strain evidence="2 3">DSM 13497</strain>
    </source>
</reference>
<dbReference type="EMBL" id="CP018099">
    <property type="protein sequence ID" value="APF20252.1"/>
    <property type="molecule type" value="Genomic_DNA"/>
</dbReference>
<evidence type="ECO:0000313" key="3">
    <source>
        <dbReference type="Proteomes" id="UP000004671"/>
    </source>
</evidence>
<organism evidence="2 3">
    <name type="scientific">Caldithrix abyssi DSM 13497</name>
    <dbReference type="NCBI Taxonomy" id="880073"/>
    <lineage>
        <taxon>Bacteria</taxon>
        <taxon>Pseudomonadati</taxon>
        <taxon>Calditrichota</taxon>
        <taxon>Calditrichia</taxon>
        <taxon>Calditrichales</taxon>
        <taxon>Calditrichaceae</taxon>
        <taxon>Caldithrix</taxon>
    </lineage>
</organism>
<sequence length="104" mass="11580">MQFPEKHIFVCVHQRDANAPQASCANSGGGEIRARLKERLLEKGLHKTYRVNTAGCLGKCGCGPTLVIYPAGIWYGRVTLNDVDEIIKKSILDNEVIERLDLKK</sequence>
<dbReference type="InterPro" id="IPR036249">
    <property type="entry name" value="Thioredoxin-like_sf"/>
</dbReference>
<dbReference type="RefSeq" id="WP_006927254.1">
    <property type="nucleotide sequence ID" value="NZ_CM001402.1"/>
</dbReference>
<dbReference type="PaxDb" id="880073-Calab_0663"/>
<reference evidence="1 4" key="2">
    <citation type="submission" date="2016-11" db="EMBL/GenBank/DDBJ databases">
        <title>Genomic analysis of Caldithrix abyssi and proposal of a novel bacterial phylum Caldithrichaeota.</title>
        <authorList>
            <person name="Kublanov I."/>
            <person name="Sigalova O."/>
            <person name="Gavrilov S."/>
            <person name="Lebedinsky A."/>
            <person name="Ivanova N."/>
            <person name="Daum C."/>
            <person name="Reddy T."/>
            <person name="Klenk H.P."/>
            <person name="Goker M."/>
            <person name="Reva O."/>
            <person name="Miroshnichenko M."/>
            <person name="Kyprides N."/>
            <person name="Woyke T."/>
            <person name="Gelfand M."/>
        </authorList>
    </citation>
    <scope>NUCLEOTIDE SEQUENCE [LARGE SCALE GENOMIC DNA]</scope>
    <source>
        <strain evidence="1 4">LF13</strain>
    </source>
</reference>
<dbReference type="AlphaFoldDB" id="H1XSS7"/>
<proteinExistence type="predicted"/>
<dbReference type="HOGENOM" id="CLU_126515_1_1_0"/>
<dbReference type="STRING" id="880073.Cabys_3506"/>
<protein>
    <submittedName>
        <fullName evidence="1">(2Fe-2S) ferredoxin</fullName>
    </submittedName>
    <submittedName>
        <fullName evidence="2">Sucraseferredoxin family protein</fullName>
    </submittedName>
</protein>
<keyword evidence="3" id="KW-1185">Reference proteome</keyword>
<dbReference type="Gene3D" id="3.40.30.10">
    <property type="entry name" value="Glutaredoxin"/>
    <property type="match status" value="1"/>
</dbReference>
<dbReference type="Proteomes" id="UP000183868">
    <property type="component" value="Chromosome"/>
</dbReference>
<dbReference type="Proteomes" id="UP000004671">
    <property type="component" value="Chromosome"/>
</dbReference>
<dbReference type="SUPFAM" id="SSF52833">
    <property type="entry name" value="Thioredoxin-like"/>
    <property type="match status" value="1"/>
</dbReference>
<evidence type="ECO:0000313" key="4">
    <source>
        <dbReference type="Proteomes" id="UP000183868"/>
    </source>
</evidence>
<gene>
    <name evidence="1" type="ORF">Cabys_3506</name>
    <name evidence="2" type="ORF">Calab_0663</name>
</gene>
<evidence type="ECO:0000313" key="1">
    <source>
        <dbReference type="EMBL" id="APF20252.1"/>
    </source>
</evidence>
<dbReference type="InParanoid" id="H1XSS7"/>
<name>H1XSS7_CALAY</name>
<dbReference type="EMBL" id="CM001402">
    <property type="protein sequence ID" value="EHO40304.1"/>
    <property type="molecule type" value="Genomic_DNA"/>
</dbReference>
<dbReference type="OrthoDB" id="9800692at2"/>
<dbReference type="CDD" id="cd02980">
    <property type="entry name" value="TRX_Fd_family"/>
    <property type="match status" value="1"/>
</dbReference>
<accession>H1XSS7</accession>
<evidence type="ECO:0000313" key="2">
    <source>
        <dbReference type="EMBL" id="EHO40304.1"/>
    </source>
</evidence>
<dbReference type="KEGG" id="caby:Cabys_3506"/>